<dbReference type="AlphaFoldDB" id="A0A411YGX6"/>
<gene>
    <name evidence="3" type="ORF">ER308_14070</name>
</gene>
<dbReference type="Pfam" id="PF11303">
    <property type="entry name" value="DUF3105"/>
    <property type="match status" value="1"/>
</dbReference>
<reference evidence="3 4" key="1">
    <citation type="submission" date="2019-01" db="EMBL/GenBank/DDBJ databases">
        <title>Egibacter rhizosphaerae EGI 80759T.</title>
        <authorList>
            <person name="Chen D.-D."/>
            <person name="Tian Y."/>
            <person name="Jiao J.-Y."/>
            <person name="Zhang X.-T."/>
            <person name="Zhang Y.-G."/>
            <person name="Zhang Y."/>
            <person name="Xiao M."/>
            <person name="Shu W.-S."/>
            <person name="Li W.-J."/>
        </authorList>
    </citation>
    <scope>NUCLEOTIDE SEQUENCE [LARGE SCALE GENOMIC DNA]</scope>
    <source>
        <strain evidence="3 4">EGI 80759</strain>
    </source>
</reference>
<evidence type="ECO:0000256" key="1">
    <source>
        <dbReference type="SAM" id="MobiDB-lite"/>
    </source>
</evidence>
<organism evidence="3 4">
    <name type="scientific">Egibacter rhizosphaerae</name>
    <dbReference type="NCBI Taxonomy" id="1670831"/>
    <lineage>
        <taxon>Bacteria</taxon>
        <taxon>Bacillati</taxon>
        <taxon>Actinomycetota</taxon>
        <taxon>Nitriliruptoria</taxon>
        <taxon>Egibacterales</taxon>
        <taxon>Egibacteraceae</taxon>
        <taxon>Egibacter</taxon>
    </lineage>
</organism>
<dbReference type="Proteomes" id="UP000291469">
    <property type="component" value="Chromosome"/>
</dbReference>
<feature type="transmembrane region" description="Helical" evidence="2">
    <location>
        <begin position="38"/>
        <end position="58"/>
    </location>
</feature>
<evidence type="ECO:0000313" key="3">
    <source>
        <dbReference type="EMBL" id="QBI20575.1"/>
    </source>
</evidence>
<evidence type="ECO:0000313" key="4">
    <source>
        <dbReference type="Proteomes" id="UP000291469"/>
    </source>
</evidence>
<name>A0A411YGX6_9ACTN</name>
<protein>
    <submittedName>
        <fullName evidence="3">DUF3105 domain-containing protein</fullName>
    </submittedName>
</protein>
<sequence length="281" mass="30237">MTDEDPGQSKRERQKQRLAEKRAEQERRKQQDQRKRRLTIGALAVVVVAAVAGGVLFWQAQRADRGELLAASAEPAEAAGCQPVEEPEDMGADHFPGQPDEALAALEQAPPEEIYDHRPATSGTHIGLVAATGIYDSYVDERLLLHNLEHGYVVLWYDPDLDEGVVAEIEDWADGAMGAANDHLIVSPYNEALPDGGNVALVTWDHRQLCDEFSPEVADAFVGEHADNLYSDHGATDAHDGSLDSELVPGEDEVVFPPHPEASGAPPGAPADAGATDEDEG</sequence>
<proteinExistence type="predicted"/>
<keyword evidence="2" id="KW-0812">Transmembrane</keyword>
<accession>A0A411YGX6</accession>
<dbReference type="KEGG" id="erz:ER308_14070"/>
<feature type="region of interest" description="Disordered" evidence="1">
    <location>
        <begin position="1"/>
        <end position="35"/>
    </location>
</feature>
<dbReference type="RefSeq" id="WP_131155570.1">
    <property type="nucleotide sequence ID" value="NZ_CP036402.1"/>
</dbReference>
<keyword evidence="2" id="KW-1133">Transmembrane helix</keyword>
<feature type="region of interest" description="Disordered" evidence="1">
    <location>
        <begin position="232"/>
        <end position="281"/>
    </location>
</feature>
<feature type="compositionally biased region" description="Low complexity" evidence="1">
    <location>
        <begin position="261"/>
        <end position="274"/>
    </location>
</feature>
<keyword evidence="2" id="KW-0472">Membrane</keyword>
<feature type="compositionally biased region" description="Basic and acidic residues" evidence="1">
    <location>
        <begin position="7"/>
        <end position="33"/>
    </location>
</feature>
<keyword evidence="4" id="KW-1185">Reference proteome</keyword>
<dbReference type="EMBL" id="CP036402">
    <property type="protein sequence ID" value="QBI20575.1"/>
    <property type="molecule type" value="Genomic_DNA"/>
</dbReference>
<evidence type="ECO:0000256" key="2">
    <source>
        <dbReference type="SAM" id="Phobius"/>
    </source>
</evidence>
<dbReference type="OrthoDB" id="9809840at2"/>
<dbReference type="InterPro" id="IPR021454">
    <property type="entry name" value="DUF3105"/>
</dbReference>